<keyword evidence="5" id="KW-1185">Reference proteome</keyword>
<protein>
    <submittedName>
        <fullName evidence="4">Uncharacterized protein</fullName>
    </submittedName>
</protein>
<dbReference type="PANTHER" id="PTHR24060">
    <property type="entry name" value="METABOTROPIC GLUTAMATE RECEPTOR"/>
    <property type="match status" value="1"/>
</dbReference>
<evidence type="ECO:0000256" key="1">
    <source>
        <dbReference type="ARBA" id="ARBA00023180"/>
    </source>
</evidence>
<comment type="caution">
    <text evidence="4">The sequence shown here is derived from an EMBL/GenBank/DDBJ whole genome shotgun (WGS) entry which is preliminary data.</text>
</comment>
<dbReference type="AlphaFoldDB" id="A0A8K0P3X2"/>
<dbReference type="Gene3D" id="3.40.50.2300">
    <property type="match status" value="2"/>
</dbReference>
<dbReference type="Proteomes" id="UP000792457">
    <property type="component" value="Unassembled WGS sequence"/>
</dbReference>
<evidence type="ECO:0000313" key="5">
    <source>
        <dbReference type="Proteomes" id="UP000792457"/>
    </source>
</evidence>
<feature type="chain" id="PRO_5035467490" evidence="3">
    <location>
        <begin position="17"/>
        <end position="153"/>
    </location>
</feature>
<dbReference type="InterPro" id="IPR050726">
    <property type="entry name" value="mGluR"/>
</dbReference>
<name>A0A8K0P3X2_LADFU</name>
<dbReference type="SUPFAM" id="SSF53822">
    <property type="entry name" value="Periplasmic binding protein-like I"/>
    <property type="match status" value="1"/>
</dbReference>
<feature type="signal peptide" evidence="3">
    <location>
        <begin position="1"/>
        <end position="16"/>
    </location>
</feature>
<organism evidence="4 5">
    <name type="scientific">Ladona fulva</name>
    <name type="common">Scarce chaser dragonfly</name>
    <name type="synonym">Libellula fulva</name>
    <dbReference type="NCBI Taxonomy" id="123851"/>
    <lineage>
        <taxon>Eukaryota</taxon>
        <taxon>Metazoa</taxon>
        <taxon>Ecdysozoa</taxon>
        <taxon>Arthropoda</taxon>
        <taxon>Hexapoda</taxon>
        <taxon>Insecta</taxon>
        <taxon>Pterygota</taxon>
        <taxon>Palaeoptera</taxon>
        <taxon>Odonata</taxon>
        <taxon>Epiprocta</taxon>
        <taxon>Anisoptera</taxon>
        <taxon>Libelluloidea</taxon>
        <taxon>Libellulidae</taxon>
        <taxon>Ladona</taxon>
    </lineage>
</organism>
<dbReference type="EMBL" id="KZ308648">
    <property type="protein sequence ID" value="KAG8232761.1"/>
    <property type="molecule type" value="Genomic_DNA"/>
</dbReference>
<sequence>MLMILILFLWHSDGWADRSDVVEGLETEAVGSLSVRIHSPYVKRFDEFYFRLNPFTNDRNPWFREFWEERFNCTLPPTPPPTTPSRGRSKRDAASGEYDMNATTSEDESSFFSEELASPLVGNISFVNSSSAAQKTICTGLKNSLSSQLRTDR</sequence>
<reference evidence="4" key="1">
    <citation type="submission" date="2013-04" db="EMBL/GenBank/DDBJ databases">
        <authorList>
            <person name="Qu J."/>
            <person name="Murali S.C."/>
            <person name="Bandaranaike D."/>
            <person name="Bellair M."/>
            <person name="Blankenburg K."/>
            <person name="Chao H."/>
            <person name="Dinh H."/>
            <person name="Doddapaneni H."/>
            <person name="Downs B."/>
            <person name="Dugan-Rocha S."/>
            <person name="Elkadiri S."/>
            <person name="Gnanaolivu R.D."/>
            <person name="Hernandez B."/>
            <person name="Javaid M."/>
            <person name="Jayaseelan J.C."/>
            <person name="Lee S."/>
            <person name="Li M."/>
            <person name="Ming W."/>
            <person name="Munidasa M."/>
            <person name="Muniz J."/>
            <person name="Nguyen L."/>
            <person name="Ongeri F."/>
            <person name="Osuji N."/>
            <person name="Pu L.-L."/>
            <person name="Puazo M."/>
            <person name="Qu C."/>
            <person name="Quiroz J."/>
            <person name="Raj R."/>
            <person name="Weissenberger G."/>
            <person name="Xin Y."/>
            <person name="Zou X."/>
            <person name="Han Y."/>
            <person name="Richards S."/>
            <person name="Worley K."/>
            <person name="Muzny D."/>
            <person name="Gibbs R."/>
        </authorList>
    </citation>
    <scope>NUCLEOTIDE SEQUENCE</scope>
    <source>
        <strain evidence="4">Sampled in the wild</strain>
    </source>
</reference>
<evidence type="ECO:0000313" key="4">
    <source>
        <dbReference type="EMBL" id="KAG8232761.1"/>
    </source>
</evidence>
<dbReference type="InterPro" id="IPR028082">
    <property type="entry name" value="Peripla_BP_I"/>
</dbReference>
<reference evidence="4" key="2">
    <citation type="submission" date="2017-10" db="EMBL/GenBank/DDBJ databases">
        <title>Ladona fulva Genome sequencing and assembly.</title>
        <authorList>
            <person name="Murali S."/>
            <person name="Richards S."/>
            <person name="Bandaranaike D."/>
            <person name="Bellair M."/>
            <person name="Blankenburg K."/>
            <person name="Chao H."/>
            <person name="Dinh H."/>
            <person name="Doddapaneni H."/>
            <person name="Dugan-Rocha S."/>
            <person name="Elkadiri S."/>
            <person name="Gnanaolivu R."/>
            <person name="Hernandez B."/>
            <person name="Skinner E."/>
            <person name="Javaid M."/>
            <person name="Lee S."/>
            <person name="Li M."/>
            <person name="Ming W."/>
            <person name="Munidasa M."/>
            <person name="Muniz J."/>
            <person name="Nguyen L."/>
            <person name="Hughes D."/>
            <person name="Osuji N."/>
            <person name="Pu L.-L."/>
            <person name="Puazo M."/>
            <person name="Qu C."/>
            <person name="Quiroz J."/>
            <person name="Raj R."/>
            <person name="Weissenberger G."/>
            <person name="Xin Y."/>
            <person name="Zou X."/>
            <person name="Han Y."/>
            <person name="Worley K."/>
            <person name="Muzny D."/>
            <person name="Gibbs R."/>
        </authorList>
    </citation>
    <scope>NUCLEOTIDE SEQUENCE</scope>
    <source>
        <strain evidence="4">Sampled in the wild</strain>
    </source>
</reference>
<keyword evidence="3" id="KW-0732">Signal</keyword>
<dbReference type="OrthoDB" id="425344at2759"/>
<gene>
    <name evidence="4" type="ORF">J437_LFUL013006</name>
</gene>
<evidence type="ECO:0000256" key="2">
    <source>
        <dbReference type="SAM" id="MobiDB-lite"/>
    </source>
</evidence>
<feature type="region of interest" description="Disordered" evidence="2">
    <location>
        <begin position="74"/>
        <end position="111"/>
    </location>
</feature>
<keyword evidence="1" id="KW-0325">Glycoprotein</keyword>
<proteinExistence type="predicted"/>
<evidence type="ECO:0000256" key="3">
    <source>
        <dbReference type="SAM" id="SignalP"/>
    </source>
</evidence>
<accession>A0A8K0P3X2</accession>